<dbReference type="Proteomes" id="UP000754710">
    <property type="component" value="Unassembled WGS sequence"/>
</dbReference>
<proteinExistence type="predicted"/>
<name>A0ABS7RLW2_9ACTN</name>
<dbReference type="Pfam" id="PF19833">
    <property type="entry name" value="RecG_dom3_C"/>
    <property type="match status" value="1"/>
</dbReference>
<keyword evidence="6" id="KW-0238">DNA-binding</keyword>
<feature type="domain" description="Helicase C-terminal" evidence="9">
    <location>
        <begin position="490"/>
        <end position="663"/>
    </location>
</feature>
<evidence type="ECO:0000313" key="11">
    <source>
        <dbReference type="Proteomes" id="UP000754710"/>
    </source>
</evidence>
<keyword evidence="5" id="KW-0067">ATP-binding</keyword>
<dbReference type="GO" id="GO:0003678">
    <property type="term" value="F:DNA helicase activity"/>
    <property type="evidence" value="ECO:0007669"/>
    <property type="project" value="UniProtKB-EC"/>
</dbReference>
<dbReference type="InterPro" id="IPR027417">
    <property type="entry name" value="P-loop_NTPase"/>
</dbReference>
<dbReference type="GO" id="GO:0016787">
    <property type="term" value="F:hydrolase activity"/>
    <property type="evidence" value="ECO:0007669"/>
    <property type="project" value="UniProtKB-KW"/>
</dbReference>
<keyword evidence="2" id="KW-0227">DNA damage</keyword>
<dbReference type="SMART" id="SM00490">
    <property type="entry name" value="HELICc"/>
    <property type="match status" value="1"/>
</dbReference>
<dbReference type="SMART" id="SM00487">
    <property type="entry name" value="DEXDc"/>
    <property type="match status" value="1"/>
</dbReference>
<keyword evidence="4 10" id="KW-0347">Helicase</keyword>
<organism evidence="10 11">
    <name type="scientific">Nocardioides jiangsuensis</name>
    <dbReference type="NCBI Taxonomy" id="2866161"/>
    <lineage>
        <taxon>Bacteria</taxon>
        <taxon>Bacillati</taxon>
        <taxon>Actinomycetota</taxon>
        <taxon>Actinomycetes</taxon>
        <taxon>Propionibacteriales</taxon>
        <taxon>Nocardioidaceae</taxon>
        <taxon>Nocardioides</taxon>
    </lineage>
</organism>
<dbReference type="InterPro" id="IPR012340">
    <property type="entry name" value="NA-bd_OB-fold"/>
</dbReference>
<keyword evidence="7" id="KW-0234">DNA repair</keyword>
<dbReference type="Gene3D" id="3.40.50.300">
    <property type="entry name" value="P-loop containing nucleotide triphosphate hydrolases"/>
    <property type="match status" value="2"/>
</dbReference>
<sequence length="731" mass="78885">MESKLSAAVGGKAAKAFADAFGYETVGDLLRHYPRSWIGRGETSDLSELQPGEHTTVIARIVSSGQHPYRDRRTGQMAYRLETVVEVGDAKLSLTFFDKKRHTADWRHNLLSPGTVGMFEGRADWDRYKKRWQLVHPQTDILEQADALTAGAVAEEERRKLNAVRAIYPATKKLSSWKIEGTVKIALENLDSVEDPVPDDVRRSRGLLDAHAALRALHRPDSWQDKTAALTSLRFQEAFVAQTILARNRAALAALPAHPRTGREGGLLDRFDARLPFDLTAGQREVGEQILDDLAAGHPMHRLLQGEVGSGKTVVALRAMLRVIDSGGQAALLAPTEVLAQQHARSLAAMLGDLAQGGMLGGADDGTRVALLTGSLGAAARKGAMLDAASGAAGIVVGTHALLEERVQFADLGLVVVDEQHRFGVEQRAALTAKAGEVPPHVLVMTATPIPRTVAMTVFGDLETSTLAELPAGRAPIQSSVVPLRYQPQWLDRAWERVREEVGKGHQVYVVCPRIGGDEKEPADGEEVPLAGVEEVAPLLSSGALHGLRVEMLHGRMPADHKDRVMRDFAAGEIDVLVSTTVIEVGVDVANATVMVILDAERFGVSQLHQLRGRVGRGGLPGLCLLVTRAEQETSAMERLSAVAATTDGFELSRVDLEQRREGDVLGSAQSGRRSGLRLLSVLRDEDVIVDAREAATEVVAADPDLATHPVLAAAVRRLDESEQADYLEKA</sequence>
<dbReference type="InterPro" id="IPR011545">
    <property type="entry name" value="DEAD/DEAH_box_helicase_dom"/>
</dbReference>
<evidence type="ECO:0000259" key="8">
    <source>
        <dbReference type="PROSITE" id="PS51192"/>
    </source>
</evidence>
<keyword evidence="1" id="KW-0547">Nucleotide-binding</keyword>
<evidence type="ECO:0000256" key="3">
    <source>
        <dbReference type="ARBA" id="ARBA00022801"/>
    </source>
</evidence>
<dbReference type="PROSITE" id="PS51192">
    <property type="entry name" value="HELICASE_ATP_BIND_1"/>
    <property type="match status" value="1"/>
</dbReference>
<evidence type="ECO:0000256" key="1">
    <source>
        <dbReference type="ARBA" id="ARBA00022741"/>
    </source>
</evidence>
<dbReference type="EMBL" id="JAIEZQ010000002">
    <property type="protein sequence ID" value="MBY9075746.1"/>
    <property type="molecule type" value="Genomic_DNA"/>
</dbReference>
<dbReference type="EC" id="3.6.4.12" evidence="10"/>
<dbReference type="InterPro" id="IPR047112">
    <property type="entry name" value="RecG/Mfd"/>
</dbReference>
<comment type="caution">
    <text evidence="10">The sequence shown here is derived from an EMBL/GenBank/DDBJ whole genome shotgun (WGS) entry which is preliminary data.</text>
</comment>
<dbReference type="PROSITE" id="PS51194">
    <property type="entry name" value="HELICASE_CTER"/>
    <property type="match status" value="1"/>
</dbReference>
<gene>
    <name evidence="10" type="primary">recG</name>
    <name evidence="10" type="ORF">K1X13_13020</name>
</gene>
<keyword evidence="3 10" id="KW-0378">Hydrolase</keyword>
<dbReference type="NCBIfam" id="NF008167">
    <property type="entry name" value="PRK10917.2-1"/>
    <property type="match status" value="1"/>
</dbReference>
<dbReference type="InterPro" id="IPR001650">
    <property type="entry name" value="Helicase_C-like"/>
</dbReference>
<evidence type="ECO:0000256" key="7">
    <source>
        <dbReference type="ARBA" id="ARBA00023204"/>
    </source>
</evidence>
<keyword evidence="11" id="KW-1185">Reference proteome</keyword>
<reference evidence="10 11" key="1">
    <citation type="submission" date="2021-08" db="EMBL/GenBank/DDBJ databases">
        <title>Nocardioides bacterium WL0053 sp. nov., isolated from the sediment.</title>
        <authorList>
            <person name="Wang L."/>
            <person name="Zhang D."/>
            <person name="Zhang A."/>
        </authorList>
    </citation>
    <scope>NUCLEOTIDE SEQUENCE [LARGE SCALE GENOMIC DNA]</scope>
    <source>
        <strain evidence="10 11">WL0053</strain>
    </source>
</reference>
<protein>
    <submittedName>
        <fullName evidence="10">ATP-dependent DNA helicase RecG</fullName>
        <ecNumber evidence="10">3.6.4.12</ecNumber>
    </submittedName>
</protein>
<dbReference type="PANTHER" id="PTHR47964:SF1">
    <property type="entry name" value="ATP-DEPENDENT DNA HELICASE HOMOLOG RECG, CHLOROPLASTIC"/>
    <property type="match status" value="1"/>
</dbReference>
<evidence type="ECO:0000259" key="9">
    <source>
        <dbReference type="PROSITE" id="PS51194"/>
    </source>
</evidence>
<evidence type="ECO:0000256" key="5">
    <source>
        <dbReference type="ARBA" id="ARBA00022840"/>
    </source>
</evidence>
<dbReference type="SUPFAM" id="SSF50249">
    <property type="entry name" value="Nucleic acid-binding proteins"/>
    <property type="match status" value="1"/>
</dbReference>
<evidence type="ECO:0000256" key="4">
    <source>
        <dbReference type="ARBA" id="ARBA00022806"/>
    </source>
</evidence>
<feature type="domain" description="Helicase ATP-binding" evidence="8">
    <location>
        <begin position="293"/>
        <end position="467"/>
    </location>
</feature>
<dbReference type="InterPro" id="IPR014001">
    <property type="entry name" value="Helicase_ATP-bd"/>
</dbReference>
<dbReference type="Pfam" id="PF00271">
    <property type="entry name" value="Helicase_C"/>
    <property type="match status" value="1"/>
</dbReference>
<dbReference type="SUPFAM" id="SSF52540">
    <property type="entry name" value="P-loop containing nucleoside triphosphate hydrolases"/>
    <property type="match status" value="1"/>
</dbReference>
<dbReference type="CDD" id="cd04488">
    <property type="entry name" value="RecG_wedge_OBF"/>
    <property type="match status" value="1"/>
</dbReference>
<dbReference type="InterPro" id="IPR045562">
    <property type="entry name" value="RecG_dom3_C"/>
</dbReference>
<accession>A0ABS7RLW2</accession>
<evidence type="ECO:0000256" key="2">
    <source>
        <dbReference type="ARBA" id="ARBA00022763"/>
    </source>
</evidence>
<dbReference type="Gene3D" id="2.40.50.140">
    <property type="entry name" value="Nucleic acid-binding proteins"/>
    <property type="match status" value="1"/>
</dbReference>
<dbReference type="PANTHER" id="PTHR47964">
    <property type="entry name" value="ATP-DEPENDENT DNA HELICASE HOMOLOG RECG, CHLOROPLASTIC"/>
    <property type="match status" value="1"/>
</dbReference>
<evidence type="ECO:0000313" key="10">
    <source>
        <dbReference type="EMBL" id="MBY9075746.1"/>
    </source>
</evidence>
<evidence type="ECO:0000256" key="6">
    <source>
        <dbReference type="ARBA" id="ARBA00023125"/>
    </source>
</evidence>
<dbReference type="Pfam" id="PF00270">
    <property type="entry name" value="DEAD"/>
    <property type="match status" value="1"/>
</dbReference>